<dbReference type="InterPro" id="IPR046431">
    <property type="entry name" value="FAF_dom"/>
</dbReference>
<dbReference type="PANTHER" id="PTHR33155">
    <property type="entry name" value="FANTASTIC FOUR-LIKE PROTEIN (DUF3049)"/>
    <property type="match status" value="1"/>
</dbReference>
<feature type="region of interest" description="Disordered" evidence="2">
    <location>
        <begin position="101"/>
        <end position="134"/>
    </location>
</feature>
<feature type="compositionally biased region" description="Basic and acidic residues" evidence="2">
    <location>
        <begin position="121"/>
        <end position="134"/>
    </location>
</feature>
<feature type="compositionally biased region" description="Basic and acidic residues" evidence="2">
    <location>
        <begin position="1"/>
        <end position="19"/>
    </location>
</feature>
<organism evidence="4 5">
    <name type="scientific">Tetracentron sinense</name>
    <name type="common">Spur-leaf</name>
    <dbReference type="NCBI Taxonomy" id="13715"/>
    <lineage>
        <taxon>Eukaryota</taxon>
        <taxon>Viridiplantae</taxon>
        <taxon>Streptophyta</taxon>
        <taxon>Embryophyta</taxon>
        <taxon>Tracheophyta</taxon>
        <taxon>Spermatophyta</taxon>
        <taxon>Magnoliopsida</taxon>
        <taxon>Trochodendrales</taxon>
        <taxon>Trochodendraceae</taxon>
        <taxon>Tetracentron</taxon>
    </lineage>
</organism>
<evidence type="ECO:0000313" key="4">
    <source>
        <dbReference type="EMBL" id="KAF8411521.1"/>
    </source>
</evidence>
<evidence type="ECO:0000256" key="2">
    <source>
        <dbReference type="SAM" id="MobiDB-lite"/>
    </source>
</evidence>
<dbReference type="Pfam" id="PF11250">
    <property type="entry name" value="FAF"/>
    <property type="match status" value="1"/>
</dbReference>
<proteinExistence type="inferred from homology"/>
<dbReference type="AlphaFoldDB" id="A0A834ZQI2"/>
<protein>
    <recommendedName>
        <fullName evidence="3">FAF domain-containing protein</fullName>
    </recommendedName>
</protein>
<reference evidence="4 5" key="1">
    <citation type="submission" date="2020-04" db="EMBL/GenBank/DDBJ databases">
        <title>Plant Genome Project.</title>
        <authorList>
            <person name="Zhang R.-G."/>
        </authorList>
    </citation>
    <scope>NUCLEOTIDE SEQUENCE [LARGE SCALE GENOMIC DNA]</scope>
    <source>
        <strain evidence="4">YNK0</strain>
        <tissue evidence="4">Leaf</tissue>
    </source>
</reference>
<evidence type="ECO:0000256" key="1">
    <source>
        <dbReference type="ARBA" id="ARBA00008690"/>
    </source>
</evidence>
<dbReference type="EMBL" id="JABCRI010000002">
    <property type="protein sequence ID" value="KAF8411521.1"/>
    <property type="molecule type" value="Genomic_DNA"/>
</dbReference>
<feature type="domain" description="FAF" evidence="3">
    <location>
        <begin position="32"/>
        <end position="90"/>
    </location>
</feature>
<accession>A0A834ZQI2</accession>
<comment type="caution">
    <text evidence="4">The sequence shown here is derived from an EMBL/GenBank/DDBJ whole genome shotgun (WGS) entry which is preliminary data.</text>
</comment>
<dbReference type="OrthoDB" id="1928183at2759"/>
<evidence type="ECO:0000259" key="3">
    <source>
        <dbReference type="Pfam" id="PF11250"/>
    </source>
</evidence>
<dbReference type="InterPro" id="IPR021410">
    <property type="entry name" value="FAF"/>
</dbReference>
<keyword evidence="5" id="KW-1185">Reference proteome</keyword>
<sequence length="187" mass="21680">MDGKKEADCSVQEKEDNYGRGRRNRRKLIKREFPPPIPLLARTENLLCHMPWVLKRYYKSDGRLILQEERVKHHEYFRAHRANGRLTLQLVNLDVKEEKPEVYLDDEADGGPDQEDDDHEVMDGNDEKKHPLDDHEVDEEVLEESTMILASSMPEPLMGNGNGAGKCSRLNSDLFRMPIPTIRPVYT</sequence>
<feature type="region of interest" description="Disordered" evidence="2">
    <location>
        <begin position="1"/>
        <end position="23"/>
    </location>
</feature>
<dbReference type="OMA" id="WLSHTEN"/>
<dbReference type="PANTHER" id="PTHR33155:SF75">
    <property type="entry name" value="OS02G0750800 PROTEIN"/>
    <property type="match status" value="1"/>
</dbReference>
<gene>
    <name evidence="4" type="ORF">HHK36_004073</name>
</gene>
<name>A0A834ZQI2_TETSI</name>
<comment type="similarity">
    <text evidence="1">Belongs to the fantastic four family.</text>
</comment>
<feature type="compositionally biased region" description="Acidic residues" evidence="2">
    <location>
        <begin position="103"/>
        <end position="120"/>
    </location>
</feature>
<dbReference type="Proteomes" id="UP000655225">
    <property type="component" value="Unassembled WGS sequence"/>
</dbReference>
<evidence type="ECO:0000313" key="5">
    <source>
        <dbReference type="Proteomes" id="UP000655225"/>
    </source>
</evidence>